<name>A0ABV0RVW2_9TELE</name>
<evidence type="ECO:0000256" key="1">
    <source>
        <dbReference type="SAM" id="Phobius"/>
    </source>
</evidence>
<dbReference type="Proteomes" id="UP001434883">
    <property type="component" value="Unassembled WGS sequence"/>
</dbReference>
<protein>
    <recommendedName>
        <fullName evidence="4">Spore coat protein</fullName>
    </recommendedName>
</protein>
<gene>
    <name evidence="2" type="ORF">XENOCAPTIV_026770</name>
</gene>
<proteinExistence type="predicted"/>
<comment type="caution">
    <text evidence="2">The sequence shown here is derived from an EMBL/GenBank/DDBJ whole genome shotgun (WGS) entry which is preliminary data.</text>
</comment>
<keyword evidence="1" id="KW-0472">Membrane</keyword>
<keyword evidence="3" id="KW-1185">Reference proteome</keyword>
<organism evidence="2 3">
    <name type="scientific">Xenoophorus captivus</name>
    <dbReference type="NCBI Taxonomy" id="1517983"/>
    <lineage>
        <taxon>Eukaryota</taxon>
        <taxon>Metazoa</taxon>
        <taxon>Chordata</taxon>
        <taxon>Craniata</taxon>
        <taxon>Vertebrata</taxon>
        <taxon>Euteleostomi</taxon>
        <taxon>Actinopterygii</taxon>
        <taxon>Neopterygii</taxon>
        <taxon>Teleostei</taxon>
        <taxon>Neoteleostei</taxon>
        <taxon>Acanthomorphata</taxon>
        <taxon>Ovalentaria</taxon>
        <taxon>Atherinomorphae</taxon>
        <taxon>Cyprinodontiformes</taxon>
        <taxon>Goodeidae</taxon>
        <taxon>Xenoophorus</taxon>
    </lineage>
</organism>
<feature type="transmembrane region" description="Helical" evidence="1">
    <location>
        <begin position="12"/>
        <end position="32"/>
    </location>
</feature>
<evidence type="ECO:0000313" key="3">
    <source>
        <dbReference type="Proteomes" id="UP001434883"/>
    </source>
</evidence>
<dbReference type="EMBL" id="JAHRIN010059491">
    <property type="protein sequence ID" value="MEQ2212180.1"/>
    <property type="molecule type" value="Genomic_DNA"/>
</dbReference>
<keyword evidence="1" id="KW-0812">Transmembrane</keyword>
<sequence length="100" mass="11087">MRHKQDQCCYGVALSPVTATILITDGAFIFFINNQPCDMHANIINQCTCSCHTQPLVFSTRSQTVNYPMLGCDLFTISDNNVSNVLVETLNLSFCDLCVC</sequence>
<evidence type="ECO:0000313" key="2">
    <source>
        <dbReference type="EMBL" id="MEQ2212180.1"/>
    </source>
</evidence>
<reference evidence="2 3" key="1">
    <citation type="submission" date="2021-06" db="EMBL/GenBank/DDBJ databases">
        <authorList>
            <person name="Palmer J.M."/>
        </authorList>
    </citation>
    <scope>NUCLEOTIDE SEQUENCE [LARGE SCALE GENOMIC DNA]</scope>
    <source>
        <strain evidence="2 3">XC_2019</strain>
        <tissue evidence="2">Muscle</tissue>
    </source>
</reference>
<evidence type="ECO:0008006" key="4">
    <source>
        <dbReference type="Google" id="ProtNLM"/>
    </source>
</evidence>
<keyword evidence="1" id="KW-1133">Transmembrane helix</keyword>
<accession>A0ABV0RVW2</accession>